<protein>
    <submittedName>
        <fullName evidence="1">Uncharacterized protein</fullName>
    </submittedName>
</protein>
<dbReference type="HOGENOM" id="CLU_149504_0_0_1"/>
<accession>A0A0C9ZVQ4</accession>
<sequence length="113" mass="12819">MEQACHRAFDELVLWLKPVEGVRDTYRTYEARKGLKERMRVPDIVTFSTTTEFPLPHPAYIALHALCCEVTWMSGAGEYIVDIERRMDQMGVLAKDGSTADVLMDALALVRPC</sequence>
<name>A0A0C9ZVQ4_9AGAM</name>
<dbReference type="AlphaFoldDB" id="A0A0C9ZVQ4"/>
<reference evidence="2" key="2">
    <citation type="submission" date="2015-01" db="EMBL/GenBank/DDBJ databases">
        <title>Evolutionary Origins and Diversification of the Mycorrhizal Mutualists.</title>
        <authorList>
            <consortium name="DOE Joint Genome Institute"/>
            <consortium name="Mycorrhizal Genomics Consortium"/>
            <person name="Kohler A."/>
            <person name="Kuo A."/>
            <person name="Nagy L.G."/>
            <person name="Floudas D."/>
            <person name="Copeland A."/>
            <person name="Barry K.W."/>
            <person name="Cichocki N."/>
            <person name="Veneault-Fourrey C."/>
            <person name="LaButti K."/>
            <person name="Lindquist E.A."/>
            <person name="Lipzen A."/>
            <person name="Lundell T."/>
            <person name="Morin E."/>
            <person name="Murat C."/>
            <person name="Riley R."/>
            <person name="Ohm R."/>
            <person name="Sun H."/>
            <person name="Tunlid A."/>
            <person name="Henrissat B."/>
            <person name="Grigoriev I.V."/>
            <person name="Hibbett D.S."/>
            <person name="Martin F."/>
        </authorList>
    </citation>
    <scope>NUCLEOTIDE SEQUENCE [LARGE SCALE GENOMIC DNA]</scope>
    <source>
        <strain evidence="2">441</strain>
    </source>
</reference>
<keyword evidence="2" id="KW-1185">Reference proteome</keyword>
<reference evidence="1 2" key="1">
    <citation type="submission" date="2014-04" db="EMBL/GenBank/DDBJ databases">
        <authorList>
            <consortium name="DOE Joint Genome Institute"/>
            <person name="Kuo A."/>
            <person name="Kohler A."/>
            <person name="Costa M.D."/>
            <person name="Nagy L.G."/>
            <person name="Floudas D."/>
            <person name="Copeland A."/>
            <person name="Barry K.W."/>
            <person name="Cichocki N."/>
            <person name="Veneault-Fourrey C."/>
            <person name="LaButti K."/>
            <person name="Lindquist E.A."/>
            <person name="Lipzen A."/>
            <person name="Lundell T."/>
            <person name="Morin E."/>
            <person name="Murat C."/>
            <person name="Sun H."/>
            <person name="Tunlid A."/>
            <person name="Henrissat B."/>
            <person name="Grigoriev I.V."/>
            <person name="Hibbett D.S."/>
            <person name="Martin F."/>
            <person name="Nordberg H.P."/>
            <person name="Cantor M.N."/>
            <person name="Hua S.X."/>
        </authorList>
    </citation>
    <scope>NUCLEOTIDE SEQUENCE [LARGE SCALE GENOMIC DNA]</scope>
    <source>
        <strain evidence="1 2">441</strain>
    </source>
</reference>
<evidence type="ECO:0000313" key="1">
    <source>
        <dbReference type="EMBL" id="KIK26307.1"/>
    </source>
</evidence>
<proteinExistence type="predicted"/>
<dbReference type="EMBL" id="KN833702">
    <property type="protein sequence ID" value="KIK26307.1"/>
    <property type="molecule type" value="Genomic_DNA"/>
</dbReference>
<dbReference type="OrthoDB" id="2676585at2759"/>
<dbReference type="STRING" id="765257.A0A0C9ZVQ4"/>
<gene>
    <name evidence="1" type="ORF">PISMIDRAFT_676105</name>
</gene>
<organism evidence="1 2">
    <name type="scientific">Pisolithus microcarpus 441</name>
    <dbReference type="NCBI Taxonomy" id="765257"/>
    <lineage>
        <taxon>Eukaryota</taxon>
        <taxon>Fungi</taxon>
        <taxon>Dikarya</taxon>
        <taxon>Basidiomycota</taxon>
        <taxon>Agaricomycotina</taxon>
        <taxon>Agaricomycetes</taxon>
        <taxon>Agaricomycetidae</taxon>
        <taxon>Boletales</taxon>
        <taxon>Sclerodermatineae</taxon>
        <taxon>Pisolithaceae</taxon>
        <taxon>Pisolithus</taxon>
    </lineage>
</organism>
<dbReference type="Proteomes" id="UP000054018">
    <property type="component" value="Unassembled WGS sequence"/>
</dbReference>
<evidence type="ECO:0000313" key="2">
    <source>
        <dbReference type="Proteomes" id="UP000054018"/>
    </source>
</evidence>